<feature type="transmembrane region" description="Helical" evidence="1">
    <location>
        <begin position="98"/>
        <end position="115"/>
    </location>
</feature>
<keyword evidence="1" id="KW-0812">Transmembrane</keyword>
<dbReference type="AlphaFoldDB" id="A0A285N2R7"/>
<name>A0A285N2R7_9FLAO</name>
<feature type="transmembrane region" description="Helical" evidence="1">
    <location>
        <begin position="26"/>
        <end position="44"/>
    </location>
</feature>
<gene>
    <name evidence="2" type="ORF">SAMN06265377_3899</name>
</gene>
<keyword evidence="1" id="KW-1133">Transmembrane helix</keyword>
<evidence type="ECO:0000313" key="2">
    <source>
        <dbReference type="EMBL" id="SNZ02041.1"/>
    </source>
</evidence>
<proteinExistence type="predicted"/>
<protein>
    <recommendedName>
        <fullName evidence="4">Copper chaperone NosL</fullName>
    </recommendedName>
</protein>
<dbReference type="Proteomes" id="UP000219048">
    <property type="component" value="Unassembled WGS sequence"/>
</dbReference>
<evidence type="ECO:0000313" key="3">
    <source>
        <dbReference type="Proteomes" id="UP000219048"/>
    </source>
</evidence>
<feature type="transmembrane region" description="Helical" evidence="1">
    <location>
        <begin position="190"/>
        <end position="209"/>
    </location>
</feature>
<evidence type="ECO:0000256" key="1">
    <source>
        <dbReference type="SAM" id="Phobius"/>
    </source>
</evidence>
<sequence length="216" mass="24471">MKSGRGSPSAFYKYTSIEQMKKKAKILMFAGALLPLLLFVFPLWKITLEAPQYPTPLGMYIYINDFADANPHDIKNINLMNHYVGMKYIPDAIPEFKIFPAGIIITTIIGLLIAFKANYKWYLYWFILMGVLSAAGLYDFYLWEHDYGYDLDPKAIMKFTNPDGSIMGFQPPLFGSKDILNFTAHSYPQLGAFGLALGMGISFVAYLIGKKNNKIQ</sequence>
<accession>A0A285N2R7</accession>
<dbReference type="EMBL" id="OBEH01000009">
    <property type="protein sequence ID" value="SNZ02041.1"/>
    <property type="molecule type" value="Genomic_DNA"/>
</dbReference>
<evidence type="ECO:0008006" key="4">
    <source>
        <dbReference type="Google" id="ProtNLM"/>
    </source>
</evidence>
<feature type="transmembrane region" description="Helical" evidence="1">
    <location>
        <begin position="122"/>
        <end position="143"/>
    </location>
</feature>
<reference evidence="3" key="1">
    <citation type="submission" date="2017-09" db="EMBL/GenBank/DDBJ databases">
        <authorList>
            <person name="Varghese N."/>
            <person name="Submissions S."/>
        </authorList>
    </citation>
    <scope>NUCLEOTIDE SEQUENCE [LARGE SCALE GENOMIC DNA]</scope>
    <source>
        <strain evidence="3">DSM 25885</strain>
    </source>
</reference>
<keyword evidence="3" id="KW-1185">Reference proteome</keyword>
<keyword evidence="1" id="KW-0472">Membrane</keyword>
<organism evidence="2 3">
    <name type="scientific">Flagellimonas pacifica</name>
    <dbReference type="NCBI Taxonomy" id="1247520"/>
    <lineage>
        <taxon>Bacteria</taxon>
        <taxon>Pseudomonadati</taxon>
        <taxon>Bacteroidota</taxon>
        <taxon>Flavobacteriia</taxon>
        <taxon>Flavobacteriales</taxon>
        <taxon>Flavobacteriaceae</taxon>
        <taxon>Flagellimonas</taxon>
    </lineage>
</organism>